<reference evidence="2" key="1">
    <citation type="submission" date="2020-02" db="EMBL/GenBank/DDBJ databases">
        <title>Streptomyces sp. ASO4wet.</title>
        <authorList>
            <person name="Risdian C."/>
            <person name="Landwehr W."/>
            <person name="Schupp P."/>
            <person name="Wink J."/>
        </authorList>
    </citation>
    <scope>NUCLEOTIDE SEQUENCE [LARGE SCALE GENOMIC DNA]</scope>
    <source>
        <strain evidence="2">ASO4wet</strain>
    </source>
</reference>
<sequence>MFRQTHHMARPAAAGVLRAAVSSLFPDARLIAAAAASATDTALAAAAAVAADGARG</sequence>
<gene>
    <name evidence="1" type="ORF">G4Z16_30865</name>
</gene>
<proteinExistence type="predicted"/>
<protein>
    <submittedName>
        <fullName evidence="1">Uncharacterized protein</fullName>
    </submittedName>
</protein>
<keyword evidence="2" id="KW-1185">Reference proteome</keyword>
<accession>A0A7T1TBS1</accession>
<dbReference type="RefSeq" id="WP_197353852.1">
    <property type="nucleotide sequence ID" value="NZ_CP048882.1"/>
</dbReference>
<dbReference type="KEGG" id="sbat:G4Z16_30865"/>
<evidence type="ECO:0000313" key="1">
    <source>
        <dbReference type="EMBL" id="QPP10093.1"/>
    </source>
</evidence>
<name>A0A7T1TBS1_9ACTN</name>
<dbReference type="AlphaFoldDB" id="A0A7T1TBS1"/>
<evidence type="ECO:0000313" key="2">
    <source>
        <dbReference type="Proteomes" id="UP000595046"/>
    </source>
</evidence>
<dbReference type="Proteomes" id="UP000595046">
    <property type="component" value="Chromosome"/>
</dbReference>
<organism evidence="1 2">
    <name type="scientific">Streptomyces bathyalis</name>
    <dbReference type="NCBI Taxonomy" id="2710756"/>
    <lineage>
        <taxon>Bacteria</taxon>
        <taxon>Bacillati</taxon>
        <taxon>Actinomycetota</taxon>
        <taxon>Actinomycetes</taxon>
        <taxon>Kitasatosporales</taxon>
        <taxon>Streptomycetaceae</taxon>
        <taxon>Streptomyces</taxon>
    </lineage>
</organism>
<dbReference type="EMBL" id="CP048882">
    <property type="protein sequence ID" value="QPP10093.1"/>
    <property type="molecule type" value="Genomic_DNA"/>
</dbReference>